<dbReference type="InterPro" id="IPR036526">
    <property type="entry name" value="C-N_Hydrolase_sf"/>
</dbReference>
<feature type="signal peptide" evidence="5">
    <location>
        <begin position="1"/>
        <end position="18"/>
    </location>
</feature>
<feature type="chain" id="PRO_5046766776" description="CN hydrolase domain-containing protein" evidence="5">
    <location>
        <begin position="19"/>
        <end position="527"/>
    </location>
</feature>
<keyword evidence="3" id="KW-0378">Hydrolase</keyword>
<accession>A0ABP1R3H4</accession>
<dbReference type="SUPFAM" id="SSF56317">
    <property type="entry name" value="Carbon-nitrogen hydrolase"/>
    <property type="match status" value="1"/>
</dbReference>
<evidence type="ECO:0000256" key="2">
    <source>
        <dbReference type="ARBA" id="ARBA00022729"/>
    </source>
</evidence>
<organism evidence="7 8">
    <name type="scientific">Orchesella dallaii</name>
    <dbReference type="NCBI Taxonomy" id="48710"/>
    <lineage>
        <taxon>Eukaryota</taxon>
        <taxon>Metazoa</taxon>
        <taxon>Ecdysozoa</taxon>
        <taxon>Arthropoda</taxon>
        <taxon>Hexapoda</taxon>
        <taxon>Collembola</taxon>
        <taxon>Entomobryomorpha</taxon>
        <taxon>Entomobryoidea</taxon>
        <taxon>Orchesellidae</taxon>
        <taxon>Orchesellinae</taxon>
        <taxon>Orchesella</taxon>
    </lineage>
</organism>
<evidence type="ECO:0000256" key="5">
    <source>
        <dbReference type="SAM" id="SignalP"/>
    </source>
</evidence>
<comment type="caution">
    <text evidence="7">The sequence shown here is derived from an EMBL/GenBank/DDBJ whole genome shotgun (WGS) entry which is preliminary data.</text>
</comment>
<name>A0ABP1R3H4_9HEXA</name>
<comment type="similarity">
    <text evidence="1">Belongs to the carbon-nitrogen hydrolase superfamily. BTD/VNN family.</text>
</comment>
<sequence length="527" mass="59952">MFYAQSLIILSLYFFTGTEVISWQDDFARENQEICMQNKTHYKASVVEYKPIPIGNQTPEEVLLSNVRAYVQLIQEAGNENVDIIVFPEYGITTIALPPQREMAREFFVEVPKYGEIPCANATQYTGISEILYRLSCAAIQSKLYIVVNLGEVEYCDFNTDSSCPSDDGYHYNTNVVFDRNGAIVSRYRKFHLYFEPQFNYPTLEYSTFNTDFGVEFGLFTCFDIIFAHPAVELVVNLGIHNFAFPTAWIDELPFLTAIQSQALWAQSNQVNLLASGYHQPDRGSMGSGIYSGDEGALNYVFDASSGTKLVTSLVPITSYHTTSYFKRFQQPTQSASQDPPLEPYHMWLREDLTNCSYKPIDPYLNHEFLCHENSFCCNIEYSLNSTSYSGHLKLLVFDGRRTVAAKRDWFEWQVCAILHCLNDTLESCTESSPESSNHPKFNFIKIQAQPLKVEYGDEETSAAQPGMSLLDTKFRLIPQSQFKILRWRDSTTGNMNAEAETTSTSEISHFQVKTVALIQKVYGGRL</sequence>
<dbReference type="EMBL" id="CAXLJM020000057">
    <property type="protein sequence ID" value="CAL8118388.1"/>
    <property type="molecule type" value="Genomic_DNA"/>
</dbReference>
<gene>
    <name evidence="7" type="ORF">ODALV1_LOCUS18113</name>
</gene>
<dbReference type="Proteomes" id="UP001642540">
    <property type="component" value="Unassembled WGS sequence"/>
</dbReference>
<dbReference type="InterPro" id="IPR043957">
    <property type="entry name" value="Vanin_C"/>
</dbReference>
<dbReference type="PANTHER" id="PTHR10609">
    <property type="entry name" value="BIOTINIDASE-RELATED"/>
    <property type="match status" value="1"/>
</dbReference>
<evidence type="ECO:0000313" key="8">
    <source>
        <dbReference type="Proteomes" id="UP001642540"/>
    </source>
</evidence>
<dbReference type="Pfam" id="PF00795">
    <property type="entry name" value="CN_hydrolase"/>
    <property type="match status" value="1"/>
</dbReference>
<evidence type="ECO:0000313" key="7">
    <source>
        <dbReference type="EMBL" id="CAL8118388.1"/>
    </source>
</evidence>
<keyword evidence="8" id="KW-1185">Reference proteome</keyword>
<keyword evidence="4" id="KW-0325">Glycoprotein</keyword>
<keyword evidence="2 5" id="KW-0732">Signal</keyword>
<reference evidence="7 8" key="1">
    <citation type="submission" date="2024-08" db="EMBL/GenBank/DDBJ databases">
        <authorList>
            <person name="Cucini C."/>
            <person name="Frati F."/>
        </authorList>
    </citation>
    <scope>NUCLEOTIDE SEQUENCE [LARGE SCALE GENOMIC DNA]</scope>
</reference>
<evidence type="ECO:0000256" key="4">
    <source>
        <dbReference type="ARBA" id="ARBA00023180"/>
    </source>
</evidence>
<dbReference type="CDD" id="cd07567">
    <property type="entry name" value="biotinidase_like"/>
    <property type="match status" value="1"/>
</dbReference>
<dbReference type="PROSITE" id="PS50263">
    <property type="entry name" value="CN_HYDROLASE"/>
    <property type="match status" value="1"/>
</dbReference>
<evidence type="ECO:0000256" key="3">
    <source>
        <dbReference type="ARBA" id="ARBA00022801"/>
    </source>
</evidence>
<dbReference type="InterPro" id="IPR003010">
    <property type="entry name" value="C-N_Hydrolase"/>
</dbReference>
<dbReference type="InterPro" id="IPR012101">
    <property type="entry name" value="Biotinidase-like_euk"/>
</dbReference>
<proteinExistence type="inferred from homology"/>
<dbReference type="Gene3D" id="3.60.110.10">
    <property type="entry name" value="Carbon-nitrogen hydrolase"/>
    <property type="match status" value="1"/>
</dbReference>
<feature type="domain" description="CN hydrolase" evidence="6">
    <location>
        <begin position="42"/>
        <end position="317"/>
    </location>
</feature>
<evidence type="ECO:0000259" key="6">
    <source>
        <dbReference type="PROSITE" id="PS50263"/>
    </source>
</evidence>
<evidence type="ECO:0000256" key="1">
    <source>
        <dbReference type="ARBA" id="ARBA00008225"/>
    </source>
</evidence>
<dbReference type="Pfam" id="PF19018">
    <property type="entry name" value="Vanin_C"/>
    <property type="match status" value="1"/>
</dbReference>
<dbReference type="PANTHER" id="PTHR10609:SF14">
    <property type="entry name" value="BIOTINIDASE"/>
    <property type="match status" value="1"/>
</dbReference>
<protein>
    <recommendedName>
        <fullName evidence="6">CN hydrolase domain-containing protein</fullName>
    </recommendedName>
</protein>
<dbReference type="InterPro" id="IPR040154">
    <property type="entry name" value="Biotinidase/VNN"/>
</dbReference>